<accession>A0ABQ3F3U3</accession>
<gene>
    <name evidence="2" type="ORF">GCM10010347_45940</name>
</gene>
<feature type="region of interest" description="Disordered" evidence="1">
    <location>
        <begin position="170"/>
        <end position="193"/>
    </location>
</feature>
<organism evidence="2 3">
    <name type="scientific">Streptomyces cirratus</name>
    <dbReference type="NCBI Taxonomy" id="68187"/>
    <lineage>
        <taxon>Bacteria</taxon>
        <taxon>Bacillati</taxon>
        <taxon>Actinomycetota</taxon>
        <taxon>Actinomycetes</taxon>
        <taxon>Kitasatosporales</taxon>
        <taxon>Streptomycetaceae</taxon>
        <taxon>Streptomyces</taxon>
    </lineage>
</organism>
<comment type="caution">
    <text evidence="2">The sequence shown here is derived from an EMBL/GenBank/DDBJ whole genome shotgun (WGS) entry which is preliminary data.</text>
</comment>
<reference evidence="3" key="1">
    <citation type="journal article" date="2019" name="Int. J. Syst. Evol. Microbiol.">
        <title>The Global Catalogue of Microorganisms (GCM) 10K type strain sequencing project: providing services to taxonomists for standard genome sequencing and annotation.</title>
        <authorList>
            <consortium name="The Broad Institute Genomics Platform"/>
            <consortium name="The Broad Institute Genome Sequencing Center for Infectious Disease"/>
            <person name="Wu L."/>
            <person name="Ma J."/>
        </authorList>
    </citation>
    <scope>NUCLEOTIDE SEQUENCE [LARGE SCALE GENOMIC DNA]</scope>
    <source>
        <strain evidence="3">JCM 4738</strain>
    </source>
</reference>
<keyword evidence="3" id="KW-1185">Reference proteome</keyword>
<proteinExistence type="predicted"/>
<evidence type="ECO:0000313" key="2">
    <source>
        <dbReference type="EMBL" id="GHB70443.1"/>
    </source>
</evidence>
<name>A0ABQ3F3U3_9ACTN</name>
<dbReference type="EMBL" id="BMVP01000009">
    <property type="protein sequence ID" value="GHB70443.1"/>
    <property type="molecule type" value="Genomic_DNA"/>
</dbReference>
<protein>
    <submittedName>
        <fullName evidence="2">Uncharacterized protein</fullName>
    </submittedName>
</protein>
<dbReference type="Proteomes" id="UP000642673">
    <property type="component" value="Unassembled WGS sequence"/>
</dbReference>
<sequence>MTSRPAAVARRPSAGRLGTVVADFHTQAVHAVPQDQFPGASGMQTGVGDDLRDQQEHVLHRLGVTAPLPVRERLPGEVAAAGDDAGRRTAQDQPPRLLGHRASRLRAYVPARPSPRALLRAAPTPARGNQSRYSFMHRFPTTTGTSQNLAGFFRATEVHFRSAVGRLAGAGRPERFPPPCGNLPAAPAAGGRR</sequence>
<evidence type="ECO:0000313" key="3">
    <source>
        <dbReference type="Proteomes" id="UP000642673"/>
    </source>
</evidence>
<evidence type="ECO:0000256" key="1">
    <source>
        <dbReference type="SAM" id="MobiDB-lite"/>
    </source>
</evidence>